<organism evidence="2 3">
    <name type="scientific">Apiospora phragmitis</name>
    <dbReference type="NCBI Taxonomy" id="2905665"/>
    <lineage>
        <taxon>Eukaryota</taxon>
        <taxon>Fungi</taxon>
        <taxon>Dikarya</taxon>
        <taxon>Ascomycota</taxon>
        <taxon>Pezizomycotina</taxon>
        <taxon>Sordariomycetes</taxon>
        <taxon>Xylariomycetidae</taxon>
        <taxon>Amphisphaeriales</taxon>
        <taxon>Apiosporaceae</taxon>
        <taxon>Apiospora</taxon>
    </lineage>
</organism>
<comment type="caution">
    <text evidence="2">The sequence shown here is derived from an EMBL/GenBank/DDBJ whole genome shotgun (WGS) entry which is preliminary data.</text>
</comment>
<keyword evidence="1" id="KW-0812">Transmembrane</keyword>
<evidence type="ECO:0000256" key="1">
    <source>
        <dbReference type="SAM" id="Phobius"/>
    </source>
</evidence>
<dbReference type="PANTHER" id="PTHR35394:SF5">
    <property type="entry name" value="DUF3176 DOMAIN-CONTAINING PROTEIN"/>
    <property type="match status" value="1"/>
</dbReference>
<sequence>MHIHECTIQLCAVEYADWYITHETIHPGLMKTYPIINITRLEDMLQGEDMMTYTVPNPAFPFNKTYGITIDNIATLSMILEKSLISTLQGQELDSAATPLFESPNVPATVANISAALSYRMLGGPNATVTRVPVRDDVLVIAVRWAWISLPAALVAAACLFLLAVIWRTHRAEHLVWKSSLTPLLLSQESYPVLSAGQKPLWTRSYLKARTAVVVNHLTK</sequence>
<keyword evidence="3" id="KW-1185">Reference proteome</keyword>
<dbReference type="GeneID" id="92085255"/>
<evidence type="ECO:0000313" key="2">
    <source>
        <dbReference type="EMBL" id="KAK8091278.1"/>
    </source>
</evidence>
<dbReference type="RefSeq" id="XP_066722824.1">
    <property type="nucleotide sequence ID" value="XM_066852192.1"/>
</dbReference>
<protein>
    <submittedName>
        <fullName evidence="2">Uncharacterized protein</fullName>
    </submittedName>
</protein>
<dbReference type="EMBL" id="JAQQWL010000001">
    <property type="protein sequence ID" value="KAK8091278.1"/>
    <property type="molecule type" value="Genomic_DNA"/>
</dbReference>
<evidence type="ECO:0000313" key="3">
    <source>
        <dbReference type="Proteomes" id="UP001480595"/>
    </source>
</evidence>
<dbReference type="PANTHER" id="PTHR35394">
    <property type="entry name" value="DUF3176 DOMAIN-CONTAINING PROTEIN"/>
    <property type="match status" value="1"/>
</dbReference>
<feature type="transmembrane region" description="Helical" evidence="1">
    <location>
        <begin position="145"/>
        <end position="167"/>
    </location>
</feature>
<reference evidence="2 3" key="1">
    <citation type="submission" date="2023-01" db="EMBL/GenBank/DDBJ databases">
        <title>Analysis of 21 Apiospora genomes using comparative genomics revels a genus with tremendous synthesis potential of carbohydrate active enzymes and secondary metabolites.</title>
        <authorList>
            <person name="Sorensen T."/>
        </authorList>
    </citation>
    <scope>NUCLEOTIDE SEQUENCE [LARGE SCALE GENOMIC DNA]</scope>
    <source>
        <strain evidence="2 3">CBS 135458</strain>
    </source>
</reference>
<name>A0ABR1X7B8_9PEZI</name>
<proteinExistence type="predicted"/>
<gene>
    <name evidence="2" type="ORF">PG994_000783</name>
</gene>
<keyword evidence="1" id="KW-1133">Transmembrane helix</keyword>
<dbReference type="Proteomes" id="UP001480595">
    <property type="component" value="Unassembled WGS sequence"/>
</dbReference>
<keyword evidence="1" id="KW-0472">Membrane</keyword>
<accession>A0ABR1X7B8</accession>